<dbReference type="EnsemblBacteria" id="CAK07680">
    <property type="protein sequence ID" value="CAK07680"/>
    <property type="gene ID" value="RL2188"/>
</dbReference>
<gene>
    <name evidence="1" type="ordered locus">RL2188</name>
</gene>
<evidence type="ECO:0000313" key="1">
    <source>
        <dbReference type="EMBL" id="CAK07680.1"/>
    </source>
</evidence>
<dbReference type="EMBL" id="AM236080">
    <property type="protein sequence ID" value="CAK07680.1"/>
    <property type="molecule type" value="Genomic_DNA"/>
</dbReference>
<organism evidence="1 2">
    <name type="scientific">Rhizobium johnstonii (strain DSM 114642 / LMG 32736 / 3841)</name>
    <name type="common">Rhizobium leguminosarum bv. viciae</name>
    <dbReference type="NCBI Taxonomy" id="216596"/>
    <lineage>
        <taxon>Bacteria</taxon>
        <taxon>Pseudomonadati</taxon>
        <taxon>Pseudomonadota</taxon>
        <taxon>Alphaproteobacteria</taxon>
        <taxon>Hyphomicrobiales</taxon>
        <taxon>Rhizobiaceae</taxon>
        <taxon>Rhizobium/Agrobacterium group</taxon>
        <taxon>Rhizobium</taxon>
        <taxon>Rhizobium johnstonii</taxon>
    </lineage>
</organism>
<reference evidence="1 2" key="1">
    <citation type="journal article" date="2006" name="Genome Biol.">
        <title>The genome of Rhizobium leguminosarum has recognizable core and accessory components.</title>
        <authorList>
            <person name="Young J.W."/>
            <person name="Crossman L.C."/>
            <person name="Johnston A.W.B."/>
            <person name="Thomson N.R."/>
            <person name="Ghazoui Z.F."/>
            <person name="Hull K.H."/>
            <person name="Wexler M."/>
            <person name="Curson A.R.J."/>
            <person name="Todd J.D."/>
            <person name="Poole P.S."/>
            <person name="Mauchline T.H."/>
            <person name="East A.K."/>
            <person name="Quail M.A."/>
            <person name="Churcher C."/>
            <person name="Arrowsmith C."/>
            <person name="Cherevach A."/>
            <person name="Chillingworth T."/>
            <person name="Clarke K."/>
            <person name="Cronin A."/>
            <person name="Davis P."/>
            <person name="Fraser A."/>
            <person name="Hance Z."/>
            <person name="Hauser H."/>
            <person name="Jagels K."/>
            <person name="Moule S."/>
            <person name="Mungall K."/>
            <person name="Norbertczak H."/>
            <person name="Rabbinowitsch E."/>
            <person name="Sanders M."/>
            <person name="Simmonds M."/>
            <person name="Whitehead S."/>
            <person name="Parkhill J."/>
        </authorList>
    </citation>
    <scope>NUCLEOTIDE SEQUENCE [LARGE SCALE GENOMIC DNA]</scope>
    <source>
        <strain evidence="2">DSM 114642 / LMG 32736 / 3841</strain>
    </source>
</reference>
<keyword evidence="2" id="KW-1185">Reference proteome</keyword>
<dbReference type="HOGENOM" id="CLU_616576_0_0_5"/>
<dbReference type="eggNOG" id="ENOG5033EQX">
    <property type="taxonomic scope" value="Bacteria"/>
</dbReference>
<protein>
    <recommendedName>
        <fullName evidence="3">Apea-like HEPN domain-containing protein</fullName>
    </recommendedName>
</protein>
<sequence>MHAPPELTRIVERVWTMSAARSTDISKTPEFRELDHVCGGLYGKGKCTYALGNALRSLGLPCTLPADSQFLAIAPTAAAEALHEAFVRTTVNRRYLCPLDQADDLPHITFGANRVGEFTSYELAVLMDAQRLRRHFPTYQLPVKEYAQFRWLVVEEEVAVTASPLGRALPFLTVDFSTDFGEIDPHLGRFPKVVEAALFFLLLAPWEDWVQSQEVNWRAFHLPWIHTIDDDLFVWPKVPQSPSTLSREPDVVYERHGKEIDLGEKPKVLPLNDEFETQLLQFGEAAWVAVETARATPLFETPVVHFLVRAFVADGMDEIMAHMTAIEAGLGLISDHKKAQRPKPDPHKNVTPTNRVAARLAALLQDPGCVATYQELFELRSAFVHGRGGLSLISTSQRVSARNLARRAAQSLVNEGARFSGTREGKLEQLLDAGVRFL</sequence>
<evidence type="ECO:0000313" key="2">
    <source>
        <dbReference type="Proteomes" id="UP000006575"/>
    </source>
</evidence>
<proteinExistence type="predicted"/>
<dbReference type="AlphaFoldDB" id="Q1MH86"/>
<dbReference type="KEGG" id="rle:RL2188"/>
<name>Q1MH86_RHIJ3</name>
<accession>Q1MH86</accession>
<dbReference type="Proteomes" id="UP000006575">
    <property type="component" value="Chromosome"/>
</dbReference>
<evidence type="ECO:0008006" key="3">
    <source>
        <dbReference type="Google" id="ProtNLM"/>
    </source>
</evidence>